<reference evidence="2 3" key="1">
    <citation type="submission" date="2020-05" db="EMBL/GenBank/DDBJ databases">
        <title>Compete genome of Limnobacter sp. SAORIC-580.</title>
        <authorList>
            <person name="Song J."/>
            <person name="Cho J.-C."/>
        </authorList>
    </citation>
    <scope>NUCLEOTIDE SEQUENCE [LARGE SCALE GENOMIC DNA]</scope>
    <source>
        <strain evidence="2 3">SAORIC-580</strain>
    </source>
</reference>
<gene>
    <name evidence="2" type="ORF">HKT17_10095</name>
</gene>
<dbReference type="EMBL" id="CP053084">
    <property type="protein sequence ID" value="QJR30032.1"/>
    <property type="molecule type" value="Genomic_DNA"/>
</dbReference>
<evidence type="ECO:0000313" key="2">
    <source>
        <dbReference type="EMBL" id="QJR30032.1"/>
    </source>
</evidence>
<feature type="transmembrane region" description="Helical" evidence="1">
    <location>
        <begin position="134"/>
        <end position="153"/>
    </location>
</feature>
<name>A0ABX6N8X0_9BURK</name>
<keyword evidence="1" id="KW-0472">Membrane</keyword>
<sequence>MAHPHKLPKPGKMLGVFALYAIGYTTFFWFGRSGFPELSAEVRLRLAQLGILTVYSAALLGGLSFFWSAKAKENSSIAVHRIANIDFQIGLLTQLQSEASHNFHEQIESLLEERSAENAILAEANHFPATLDRLGFASIFVLAIGTILQIFSLA</sequence>
<dbReference type="Proteomes" id="UP000501130">
    <property type="component" value="Chromosome"/>
</dbReference>
<organism evidence="2 3">
    <name type="scientific">Limnobacter profundi</name>
    <dbReference type="NCBI Taxonomy" id="2732163"/>
    <lineage>
        <taxon>Bacteria</taxon>
        <taxon>Pseudomonadati</taxon>
        <taxon>Pseudomonadota</taxon>
        <taxon>Betaproteobacteria</taxon>
        <taxon>Burkholderiales</taxon>
        <taxon>Burkholderiaceae</taxon>
        <taxon>Limnobacter</taxon>
    </lineage>
</organism>
<keyword evidence="1" id="KW-0812">Transmembrane</keyword>
<accession>A0ABX6N8X0</accession>
<proteinExistence type="predicted"/>
<evidence type="ECO:0008006" key="4">
    <source>
        <dbReference type="Google" id="ProtNLM"/>
    </source>
</evidence>
<keyword evidence="3" id="KW-1185">Reference proteome</keyword>
<evidence type="ECO:0000313" key="3">
    <source>
        <dbReference type="Proteomes" id="UP000501130"/>
    </source>
</evidence>
<feature type="transmembrane region" description="Helical" evidence="1">
    <location>
        <begin position="46"/>
        <end position="67"/>
    </location>
</feature>
<keyword evidence="1" id="KW-1133">Transmembrane helix</keyword>
<feature type="transmembrane region" description="Helical" evidence="1">
    <location>
        <begin position="12"/>
        <end position="31"/>
    </location>
</feature>
<evidence type="ECO:0000256" key="1">
    <source>
        <dbReference type="SAM" id="Phobius"/>
    </source>
</evidence>
<protein>
    <recommendedName>
        <fullName evidence="4">DUF4199 domain-containing protein</fullName>
    </recommendedName>
</protein>